<evidence type="ECO:0000313" key="1">
    <source>
        <dbReference type="EMBL" id="OQX04482.1"/>
    </source>
</evidence>
<comment type="caution">
    <text evidence="1">The sequence shown here is derived from an EMBL/GenBank/DDBJ whole genome shotgun (WGS) entry which is preliminary data.</text>
</comment>
<sequence length="102" mass="10912">MTLGDCLQTMQGYGVALQRNGDGLLIQSVTFKPTDQQKAILKAFKPLLLAILPSGAGQPIGAVMDAVEAYQERQAIMDESNVLPTTVERVALAQARRVLLSG</sequence>
<proteinExistence type="predicted"/>
<dbReference type="Proteomes" id="UP000192491">
    <property type="component" value="Unassembled WGS sequence"/>
</dbReference>
<reference evidence="1 2" key="1">
    <citation type="submission" date="2017-01" db="EMBL/GenBank/DDBJ databases">
        <title>Novel large sulfur bacteria in the metagenomes of groundwater-fed chemosynthetic microbial mats in the Lake Huron basin.</title>
        <authorList>
            <person name="Sharrar A.M."/>
            <person name="Flood B.E."/>
            <person name="Bailey J.V."/>
            <person name="Jones D.S."/>
            <person name="Biddanda B."/>
            <person name="Ruberg S.A."/>
            <person name="Marcus D.N."/>
            <person name="Dick G.J."/>
        </authorList>
    </citation>
    <scope>NUCLEOTIDE SEQUENCE [LARGE SCALE GENOMIC DNA]</scope>
    <source>
        <strain evidence="1">A8</strain>
    </source>
</reference>
<protein>
    <submittedName>
        <fullName evidence="1">Uncharacterized protein</fullName>
    </submittedName>
</protein>
<dbReference type="EMBL" id="MTEJ01000335">
    <property type="protein sequence ID" value="OQX04482.1"/>
    <property type="molecule type" value="Genomic_DNA"/>
</dbReference>
<evidence type="ECO:0000313" key="2">
    <source>
        <dbReference type="Proteomes" id="UP000192491"/>
    </source>
</evidence>
<organism evidence="1 2">
    <name type="scientific">Thiothrix lacustris</name>
    <dbReference type="NCBI Taxonomy" id="525917"/>
    <lineage>
        <taxon>Bacteria</taxon>
        <taxon>Pseudomonadati</taxon>
        <taxon>Pseudomonadota</taxon>
        <taxon>Gammaproteobacteria</taxon>
        <taxon>Thiotrichales</taxon>
        <taxon>Thiotrichaceae</taxon>
        <taxon>Thiothrix</taxon>
    </lineage>
</organism>
<accession>A0A1Y1QG20</accession>
<gene>
    <name evidence="1" type="ORF">BWK73_36065</name>
</gene>
<name>A0A1Y1QG20_9GAMM</name>
<dbReference type="AlphaFoldDB" id="A0A1Y1QG20"/>